<keyword evidence="5" id="KW-0540">Nuclease</keyword>
<dbReference type="AlphaFoldDB" id="A0A523XKX2"/>
<dbReference type="FunFam" id="3.30.565.10:FF:000003">
    <property type="entry name" value="DNA mismatch repair endonuclease MutL"/>
    <property type="match status" value="1"/>
</dbReference>
<gene>
    <name evidence="5" type="primary">mutL</name>
    <name evidence="5" type="ORF">E3J38_06630</name>
</gene>
<evidence type="ECO:0000256" key="1">
    <source>
        <dbReference type="ARBA" id="ARBA00006082"/>
    </source>
</evidence>
<dbReference type="InterPro" id="IPR038973">
    <property type="entry name" value="MutL/Mlh/Pms-like"/>
</dbReference>
<dbReference type="GO" id="GO:0032300">
    <property type="term" value="C:mismatch repair complex"/>
    <property type="evidence" value="ECO:0007669"/>
    <property type="project" value="InterPro"/>
</dbReference>
<dbReference type="CDD" id="cd16926">
    <property type="entry name" value="HATPase_MutL-MLH-PMS-like"/>
    <property type="match status" value="1"/>
</dbReference>
<organism evidence="5 6">
    <name type="scientific">candidate division TA06 bacterium</name>
    <dbReference type="NCBI Taxonomy" id="2250710"/>
    <lineage>
        <taxon>Bacteria</taxon>
        <taxon>Bacteria division TA06</taxon>
    </lineage>
</organism>
<dbReference type="GO" id="GO:0016887">
    <property type="term" value="F:ATP hydrolysis activity"/>
    <property type="evidence" value="ECO:0007669"/>
    <property type="project" value="InterPro"/>
</dbReference>
<keyword evidence="5" id="KW-0255">Endonuclease</keyword>
<dbReference type="NCBIfam" id="TIGR00585">
    <property type="entry name" value="mutl"/>
    <property type="match status" value="1"/>
</dbReference>
<dbReference type="EMBL" id="SOIP01000390">
    <property type="protein sequence ID" value="TET79855.1"/>
    <property type="molecule type" value="Genomic_DNA"/>
</dbReference>
<evidence type="ECO:0000259" key="4">
    <source>
        <dbReference type="SMART" id="SM01340"/>
    </source>
</evidence>
<dbReference type="Pfam" id="PF01119">
    <property type="entry name" value="DNA_mis_repair"/>
    <property type="match status" value="1"/>
</dbReference>
<name>A0A523XKX2_UNCT6</name>
<feature type="domain" description="DNA mismatch repair protein S5" evidence="4">
    <location>
        <begin position="209"/>
        <end position="296"/>
    </location>
</feature>
<dbReference type="Gene3D" id="3.30.230.10">
    <property type="match status" value="1"/>
</dbReference>
<sequence length="296" mass="31959">MAQIVILPDELVSKIAAGEVVERPASVVKELIENSLDAGAKRIVCEMENGGKRLIRVSDDGSGMTYEDALLATRRHATSKLTSSDDLLSIASFGFRGEALPSIASISKMEIVTRTKDDVAGTRVAVAGGEVKEATEAGCPVGTSVTVRDLFYNVPARRKFLRTTQTELYHVVNAVTSLALSSPEVAFSMTHDGHTLFEFPFSSSVKDRVLSVFGLGFVKSTLEVSSESPLARIYGFVSTPETLGSARTRQFIFVNKRPVSSRSLVHAVYEGFGLEGRTRHPAFLLLLEIDSGSVDV</sequence>
<dbReference type="InterPro" id="IPR014762">
    <property type="entry name" value="DNA_mismatch_repair_CS"/>
</dbReference>
<comment type="caution">
    <text evidence="5">The sequence shown here is derived from an EMBL/GenBank/DDBJ whole genome shotgun (WGS) entry which is preliminary data.</text>
</comment>
<dbReference type="CDD" id="cd00782">
    <property type="entry name" value="MutL_Trans"/>
    <property type="match status" value="1"/>
</dbReference>
<keyword evidence="3" id="KW-0234">DNA repair</keyword>
<dbReference type="PANTHER" id="PTHR10073:SF12">
    <property type="entry name" value="DNA MISMATCH REPAIR PROTEIN MLH1"/>
    <property type="match status" value="1"/>
</dbReference>
<evidence type="ECO:0000313" key="5">
    <source>
        <dbReference type="EMBL" id="TET79855.1"/>
    </source>
</evidence>
<evidence type="ECO:0000256" key="3">
    <source>
        <dbReference type="ARBA" id="ARBA00023204"/>
    </source>
</evidence>
<evidence type="ECO:0000256" key="2">
    <source>
        <dbReference type="ARBA" id="ARBA00022763"/>
    </source>
</evidence>
<dbReference type="GO" id="GO:0005524">
    <property type="term" value="F:ATP binding"/>
    <property type="evidence" value="ECO:0007669"/>
    <property type="project" value="InterPro"/>
</dbReference>
<proteinExistence type="inferred from homology"/>
<dbReference type="PROSITE" id="PS00058">
    <property type="entry name" value="DNA_MISMATCH_REPAIR_1"/>
    <property type="match status" value="1"/>
</dbReference>
<dbReference type="GO" id="GO:0006298">
    <property type="term" value="P:mismatch repair"/>
    <property type="evidence" value="ECO:0007669"/>
    <property type="project" value="InterPro"/>
</dbReference>
<dbReference type="InterPro" id="IPR014721">
    <property type="entry name" value="Ribsml_uS5_D2-typ_fold_subgr"/>
</dbReference>
<reference evidence="5 6" key="1">
    <citation type="submission" date="2019-03" db="EMBL/GenBank/DDBJ databases">
        <title>Metabolic potential of uncultured bacteria and archaea associated with petroleum seepage in deep-sea sediments.</title>
        <authorList>
            <person name="Dong X."/>
            <person name="Hubert C."/>
        </authorList>
    </citation>
    <scope>NUCLEOTIDE SEQUENCE [LARGE SCALE GENOMIC DNA]</scope>
    <source>
        <strain evidence="5">E29_bin36</strain>
    </source>
</reference>
<dbReference type="InterPro" id="IPR036890">
    <property type="entry name" value="HATPase_C_sf"/>
</dbReference>
<dbReference type="GO" id="GO:0140664">
    <property type="term" value="F:ATP-dependent DNA damage sensor activity"/>
    <property type="evidence" value="ECO:0007669"/>
    <property type="project" value="InterPro"/>
</dbReference>
<dbReference type="GO" id="GO:0004519">
    <property type="term" value="F:endonuclease activity"/>
    <property type="evidence" value="ECO:0007669"/>
    <property type="project" value="UniProtKB-KW"/>
</dbReference>
<feature type="non-terminal residue" evidence="5">
    <location>
        <position position="296"/>
    </location>
</feature>
<dbReference type="Proteomes" id="UP000315534">
    <property type="component" value="Unassembled WGS sequence"/>
</dbReference>
<dbReference type="GO" id="GO:0030983">
    <property type="term" value="F:mismatched DNA binding"/>
    <property type="evidence" value="ECO:0007669"/>
    <property type="project" value="InterPro"/>
</dbReference>
<comment type="similarity">
    <text evidence="1">Belongs to the DNA mismatch repair MutL/HexB family.</text>
</comment>
<dbReference type="InterPro" id="IPR013507">
    <property type="entry name" value="DNA_mismatch_S5_2-like"/>
</dbReference>
<dbReference type="SUPFAM" id="SSF55874">
    <property type="entry name" value="ATPase domain of HSP90 chaperone/DNA topoisomerase II/histidine kinase"/>
    <property type="match status" value="1"/>
</dbReference>
<dbReference type="Pfam" id="PF13589">
    <property type="entry name" value="HATPase_c_3"/>
    <property type="match status" value="1"/>
</dbReference>
<evidence type="ECO:0000313" key="6">
    <source>
        <dbReference type="Proteomes" id="UP000315534"/>
    </source>
</evidence>
<dbReference type="PANTHER" id="PTHR10073">
    <property type="entry name" value="DNA MISMATCH REPAIR PROTEIN MLH, PMS, MUTL"/>
    <property type="match status" value="1"/>
</dbReference>
<dbReference type="InterPro" id="IPR020568">
    <property type="entry name" value="Ribosomal_Su5_D2-typ_SF"/>
</dbReference>
<protein>
    <submittedName>
        <fullName evidence="5">DNA mismatch repair endonuclease MutL</fullName>
    </submittedName>
</protein>
<keyword evidence="2" id="KW-0227">DNA damage</keyword>
<accession>A0A523XKX2</accession>
<dbReference type="InterPro" id="IPR002099">
    <property type="entry name" value="MutL/Mlh/PMS"/>
</dbReference>
<dbReference type="Gene3D" id="3.30.565.10">
    <property type="entry name" value="Histidine kinase-like ATPase, C-terminal domain"/>
    <property type="match status" value="1"/>
</dbReference>
<dbReference type="SMART" id="SM01340">
    <property type="entry name" value="DNA_mis_repair"/>
    <property type="match status" value="1"/>
</dbReference>
<keyword evidence="5" id="KW-0378">Hydrolase</keyword>
<dbReference type="SUPFAM" id="SSF54211">
    <property type="entry name" value="Ribosomal protein S5 domain 2-like"/>
    <property type="match status" value="1"/>
</dbReference>